<name>A0A1J5SCW0_9ZZZZ</name>
<protein>
    <submittedName>
        <fullName evidence="2">Uncharacterized protein</fullName>
    </submittedName>
</protein>
<dbReference type="EMBL" id="MLJW01000124">
    <property type="protein sequence ID" value="OIQ98053.1"/>
    <property type="molecule type" value="Genomic_DNA"/>
</dbReference>
<comment type="caution">
    <text evidence="2">The sequence shown here is derived from an EMBL/GenBank/DDBJ whole genome shotgun (WGS) entry which is preliminary data.</text>
</comment>
<dbReference type="AlphaFoldDB" id="A0A1J5SCW0"/>
<evidence type="ECO:0000313" key="2">
    <source>
        <dbReference type="EMBL" id="OIQ98053.1"/>
    </source>
</evidence>
<feature type="region of interest" description="Disordered" evidence="1">
    <location>
        <begin position="1"/>
        <end position="37"/>
    </location>
</feature>
<proteinExistence type="predicted"/>
<sequence length="110" mass="11456">MSDVGSRMSEVGGRKSEVRGQRTEVRGQGSEDRGQKSVFSASLSLRVSLDWSLQLVGRKSEGGGRESRLASEGGIVIPHSISIGNSPRSEGGGGTNGRRANAWSLAVGSV</sequence>
<gene>
    <name evidence="2" type="ORF">GALL_199740</name>
</gene>
<evidence type="ECO:0000256" key="1">
    <source>
        <dbReference type="SAM" id="MobiDB-lite"/>
    </source>
</evidence>
<organism evidence="2">
    <name type="scientific">mine drainage metagenome</name>
    <dbReference type="NCBI Taxonomy" id="410659"/>
    <lineage>
        <taxon>unclassified sequences</taxon>
        <taxon>metagenomes</taxon>
        <taxon>ecological metagenomes</taxon>
    </lineage>
</organism>
<feature type="region of interest" description="Disordered" evidence="1">
    <location>
        <begin position="78"/>
        <end position="110"/>
    </location>
</feature>
<reference evidence="2" key="1">
    <citation type="submission" date="2016-10" db="EMBL/GenBank/DDBJ databases">
        <title>Sequence of Gallionella enrichment culture.</title>
        <authorList>
            <person name="Poehlein A."/>
            <person name="Muehling M."/>
            <person name="Daniel R."/>
        </authorList>
    </citation>
    <scope>NUCLEOTIDE SEQUENCE</scope>
</reference>
<feature type="compositionally biased region" description="Basic and acidic residues" evidence="1">
    <location>
        <begin position="12"/>
        <end position="35"/>
    </location>
</feature>
<accession>A0A1J5SCW0</accession>